<evidence type="ECO:0000313" key="4">
    <source>
        <dbReference type="Proteomes" id="UP000682733"/>
    </source>
</evidence>
<evidence type="ECO:0000259" key="1">
    <source>
        <dbReference type="Pfam" id="PF10021"/>
    </source>
</evidence>
<proteinExistence type="predicted"/>
<dbReference type="Pfam" id="PF10021">
    <property type="entry name" value="PARG_cat_microb"/>
    <property type="match status" value="1"/>
</dbReference>
<reference evidence="3" key="1">
    <citation type="submission" date="2021-02" db="EMBL/GenBank/DDBJ databases">
        <authorList>
            <person name="Nowell W R."/>
        </authorList>
    </citation>
    <scope>NUCLEOTIDE SEQUENCE</scope>
</reference>
<comment type="caution">
    <text evidence="3">The sequence shown here is derived from an EMBL/GenBank/DDBJ whole genome shotgun (WGS) entry which is preliminary data.</text>
</comment>
<feature type="domain" description="Microbial-type PARG catalytic" evidence="1">
    <location>
        <begin position="203"/>
        <end position="295"/>
    </location>
</feature>
<dbReference type="AlphaFoldDB" id="A0A8S2I2B0"/>
<protein>
    <recommendedName>
        <fullName evidence="1">Microbial-type PARG catalytic domain-containing protein</fullName>
    </recommendedName>
</protein>
<evidence type="ECO:0000313" key="2">
    <source>
        <dbReference type="EMBL" id="CAF0904625.1"/>
    </source>
</evidence>
<dbReference type="InterPro" id="IPR012664">
    <property type="entry name" value="CHP02452"/>
</dbReference>
<sequence>MAMASAMKLLVADQRPTLVEEVTNNPMYVPCSALGEREISSIVQIAFAPNDADCQERVDKHGARKVMLKYLLVLKAINDERILQLVEKCYQKRRSTTSGINWNNVQQEYDISTKTDLFKRDITATDGLYESYWEIRSDSTIIDVKPKEARKLLDIHRGYGFQLEELKVYFNYIQIDNIPYANSTVPGFSDADAQINMKQFPTRMRQNAGQIHIEQSRIEQAVFSVPEGKQVIVLDFADERMPGGLFLFGATTQEETICYNSDLYRALMDYKYKKFNGGFMIPEYGVLYIKNVTFFATAAACYDLTKQHGLYRIPSRPIESTREKFRTLVRAAQANSDGDGSNTYLILGPIGTGAFKNDVSKIAELFNEELHSPLNGDNNTQQRHTFDQVWFVSSSDEKINVFQATFKNASIKKAAKPVKEKRGKKPRQ</sequence>
<dbReference type="PANTHER" id="PTHR35596">
    <property type="entry name" value="DUF2263 DOMAIN-CONTAINING PROTEIN"/>
    <property type="match status" value="1"/>
</dbReference>
<dbReference type="NCBIfam" id="TIGR02452">
    <property type="entry name" value="TIGR02452 family protein"/>
    <property type="match status" value="1"/>
</dbReference>
<dbReference type="EMBL" id="CAJOBA010003527">
    <property type="protein sequence ID" value="CAF3684759.1"/>
    <property type="molecule type" value="Genomic_DNA"/>
</dbReference>
<evidence type="ECO:0000313" key="3">
    <source>
        <dbReference type="EMBL" id="CAF3684759.1"/>
    </source>
</evidence>
<gene>
    <name evidence="2" type="ORF">OVA965_LOCUS9804</name>
    <name evidence="3" type="ORF">TMI583_LOCUS9800</name>
</gene>
<dbReference type="Gene3D" id="3.40.220.10">
    <property type="entry name" value="Leucine Aminopeptidase, subunit E, domain 1"/>
    <property type="match status" value="1"/>
</dbReference>
<organism evidence="3 4">
    <name type="scientific">Didymodactylos carnosus</name>
    <dbReference type="NCBI Taxonomy" id="1234261"/>
    <lineage>
        <taxon>Eukaryota</taxon>
        <taxon>Metazoa</taxon>
        <taxon>Spiralia</taxon>
        <taxon>Gnathifera</taxon>
        <taxon>Rotifera</taxon>
        <taxon>Eurotatoria</taxon>
        <taxon>Bdelloidea</taxon>
        <taxon>Philodinida</taxon>
        <taxon>Philodinidae</taxon>
        <taxon>Didymodactylos</taxon>
    </lineage>
</organism>
<dbReference type="EMBL" id="CAJNOK010003526">
    <property type="protein sequence ID" value="CAF0904625.1"/>
    <property type="molecule type" value="Genomic_DNA"/>
</dbReference>
<accession>A0A8S2I2B0</accession>
<dbReference type="PANTHER" id="PTHR35596:SF1">
    <property type="entry name" value="MICROBIAL-TYPE PARG CATALYTIC DOMAIN-CONTAINING PROTEIN"/>
    <property type="match status" value="1"/>
</dbReference>
<dbReference type="Proteomes" id="UP000682733">
    <property type="component" value="Unassembled WGS sequence"/>
</dbReference>
<dbReference type="InterPro" id="IPR043472">
    <property type="entry name" value="Macro_dom-like"/>
</dbReference>
<dbReference type="InterPro" id="IPR019261">
    <property type="entry name" value="PARG_cat_microbial"/>
</dbReference>
<name>A0A8S2I2B0_9BILA</name>
<dbReference type="Proteomes" id="UP000677228">
    <property type="component" value="Unassembled WGS sequence"/>
</dbReference>